<reference evidence="1 2" key="1">
    <citation type="submission" date="2020-04" db="EMBL/GenBank/DDBJ databases">
        <authorList>
            <person name="De Canck E."/>
        </authorList>
    </citation>
    <scope>NUCLEOTIDE SEQUENCE [LARGE SCALE GENOMIC DNA]</scope>
    <source>
        <strain evidence="1 2">LMG 22037</strain>
    </source>
</reference>
<proteinExistence type="predicted"/>
<evidence type="ECO:0000313" key="1">
    <source>
        <dbReference type="EMBL" id="CAB3741295.1"/>
    </source>
</evidence>
<name>A0A6J5CQN8_9BURK</name>
<organism evidence="1 2">
    <name type="scientific">Paraburkholderia phenoliruptrix</name>
    <dbReference type="NCBI Taxonomy" id="252970"/>
    <lineage>
        <taxon>Bacteria</taxon>
        <taxon>Pseudomonadati</taxon>
        <taxon>Pseudomonadota</taxon>
        <taxon>Betaproteobacteria</taxon>
        <taxon>Burkholderiales</taxon>
        <taxon>Burkholderiaceae</taxon>
        <taxon>Paraburkholderia</taxon>
    </lineage>
</organism>
<gene>
    <name evidence="1" type="ORF">LMG22037_06477</name>
</gene>
<sequence>MASAERGLTRAGIVGDSTLFAVPVHYVQAIGGCMLLDLYRGISVEPSEVQFTIDRIFSNGLCGTEGKWQFSIPRDVKNVQLQVSDYYADPLIYKEIYTDSSHGFCACGEVDGAAYYAAKHNYSTSTGMTCPLVISFRASLDDIYIDGRDFLVTAFQLFDRESRQHLECQRDVLAKLFGPSVLPYFDKSCSTEDMQVRIALGNIACFDRAVIAHHYSNRHVIAGRYGTIFRSAFFVKAPVASGRILGVDADATFLPPANSYSLQDFFSGAPFRFQA</sequence>
<evidence type="ECO:0000313" key="2">
    <source>
        <dbReference type="Proteomes" id="UP000494249"/>
    </source>
</evidence>
<dbReference type="EMBL" id="CADIKB010000070">
    <property type="protein sequence ID" value="CAB3741295.1"/>
    <property type="molecule type" value="Genomic_DNA"/>
</dbReference>
<accession>A0A6J5CQN8</accession>
<dbReference type="PROSITE" id="PS51257">
    <property type="entry name" value="PROKAR_LIPOPROTEIN"/>
    <property type="match status" value="1"/>
</dbReference>
<dbReference type="AlphaFoldDB" id="A0A6J5CQN8"/>
<protein>
    <submittedName>
        <fullName evidence="1">Uncharacterized protein</fullName>
    </submittedName>
</protein>
<dbReference type="Proteomes" id="UP000494249">
    <property type="component" value="Unassembled WGS sequence"/>
</dbReference>